<gene>
    <name evidence="2" type="ORF">PYX00_007283</name>
</gene>
<dbReference type="GO" id="GO:0005634">
    <property type="term" value="C:nucleus"/>
    <property type="evidence" value="ECO:0007669"/>
    <property type="project" value="TreeGrafter"/>
</dbReference>
<feature type="region of interest" description="Disordered" evidence="1">
    <location>
        <begin position="1"/>
        <end position="31"/>
    </location>
</feature>
<sequence>MSPTNITNGHVNPGGKSKRKNHGKSKVTSKGHLSKLQQLSNILYLEKTRMKGIMFMPTEIPALSKEKFIRNCVKWMHICCSAGDYYDTSPALNNLQALIEKSAEYSELNGSVSHFLRVKFFGQFFKHFYSFEEGWKCAELCLKYYKGSCSAYQERLRQAAISEIEKNIVSTSVARVYALLPIIGESGNDGVNYTNKWKNQFEDILITCNSILHDLFKDVVESQTYDDNAYQQYCNAEDIDELFLYKLFYNYCSVLQFMLLCSFPAPKNIIPQKVFNVVCRCLNVTSKTLGNLDTAQKIRLANALPQFHIVANSLLKEFIVTCRANLLPYSLLITKLMNQCVQSTQTDSSDLLYHSYLSLRFSAFETWRKWALVSNSTGALGSHNLAVMALNEISGDNETSKTAGASSCNPEVTTQDAGNCKVNHPLQKKLCLSALRVLQVYIRDAGATLPADQFKAIQICVVKCILRIQRTSSMNSPYSSSECRYELYSLLTELVNCQNSKWGSPVNWAVDLFKKGLYDSASKVSSFCCSALRNVQNIVDQEVIRIPPLEETMQTD</sequence>
<feature type="compositionally biased region" description="Polar residues" evidence="1">
    <location>
        <begin position="1"/>
        <end position="10"/>
    </location>
</feature>
<reference evidence="2" key="1">
    <citation type="journal article" date="2024" name="Gigascience">
        <title>Chromosome-level genome of the poultry shaft louse Menopon gallinae provides insight into the host-switching and adaptive evolution of parasitic lice.</title>
        <authorList>
            <person name="Xu Y."/>
            <person name="Ma L."/>
            <person name="Liu S."/>
            <person name="Liang Y."/>
            <person name="Liu Q."/>
            <person name="He Z."/>
            <person name="Tian L."/>
            <person name="Duan Y."/>
            <person name="Cai W."/>
            <person name="Li H."/>
            <person name="Song F."/>
        </authorList>
    </citation>
    <scope>NUCLEOTIDE SEQUENCE</scope>
    <source>
        <strain evidence="2">Cailab_2023a</strain>
    </source>
</reference>
<feature type="compositionally biased region" description="Basic residues" evidence="1">
    <location>
        <begin position="16"/>
        <end position="31"/>
    </location>
</feature>
<comment type="caution">
    <text evidence="2">The sequence shown here is derived from an EMBL/GenBank/DDBJ whole genome shotgun (WGS) entry which is preliminary data.</text>
</comment>
<proteinExistence type="predicted"/>
<evidence type="ECO:0000256" key="1">
    <source>
        <dbReference type="SAM" id="MobiDB-lite"/>
    </source>
</evidence>
<protein>
    <submittedName>
        <fullName evidence="2">Uncharacterized protein</fullName>
    </submittedName>
</protein>
<organism evidence="2">
    <name type="scientific">Menopon gallinae</name>
    <name type="common">poultry shaft louse</name>
    <dbReference type="NCBI Taxonomy" id="328185"/>
    <lineage>
        <taxon>Eukaryota</taxon>
        <taxon>Metazoa</taxon>
        <taxon>Ecdysozoa</taxon>
        <taxon>Arthropoda</taxon>
        <taxon>Hexapoda</taxon>
        <taxon>Insecta</taxon>
        <taxon>Pterygota</taxon>
        <taxon>Neoptera</taxon>
        <taxon>Paraneoptera</taxon>
        <taxon>Psocodea</taxon>
        <taxon>Troctomorpha</taxon>
        <taxon>Phthiraptera</taxon>
        <taxon>Amblycera</taxon>
        <taxon>Menoponidae</taxon>
        <taxon>Menopon</taxon>
    </lineage>
</organism>
<evidence type="ECO:0000313" key="2">
    <source>
        <dbReference type="EMBL" id="KAL0269608.1"/>
    </source>
</evidence>
<dbReference type="AlphaFoldDB" id="A0AAW2HIN8"/>
<dbReference type="PANTHER" id="PTHR34105">
    <property type="entry name" value="PROLINE-, GLUTAMIC ACID- AND LEUCINE-RICH PROTEIN 1"/>
    <property type="match status" value="1"/>
</dbReference>
<dbReference type="PANTHER" id="PTHR34105:SF1">
    <property type="entry name" value="PROLINE-, GLUTAMIC ACID- AND LEUCINE-RICH PROTEIN 1"/>
    <property type="match status" value="1"/>
</dbReference>
<dbReference type="EMBL" id="JARGDH010000004">
    <property type="protein sequence ID" value="KAL0269608.1"/>
    <property type="molecule type" value="Genomic_DNA"/>
</dbReference>
<name>A0AAW2HIN8_9NEOP</name>
<accession>A0AAW2HIN8</accession>
<dbReference type="GO" id="GO:0006364">
    <property type="term" value="P:rRNA processing"/>
    <property type="evidence" value="ECO:0007669"/>
    <property type="project" value="TreeGrafter"/>
</dbReference>